<dbReference type="EMBL" id="MIGC01007909">
    <property type="protein sequence ID" value="PHJ15540.1"/>
    <property type="molecule type" value="Genomic_DNA"/>
</dbReference>
<dbReference type="GeneID" id="94433961"/>
<dbReference type="RefSeq" id="XP_067917273.1">
    <property type="nucleotide sequence ID" value="XM_068070750.1"/>
</dbReference>
<dbReference type="Proteomes" id="UP000221165">
    <property type="component" value="Unassembled WGS sequence"/>
</dbReference>
<evidence type="ECO:0000313" key="2">
    <source>
        <dbReference type="Proteomes" id="UP000221165"/>
    </source>
</evidence>
<dbReference type="VEuPathDB" id="ToxoDB:CSUI_010648"/>
<gene>
    <name evidence="1" type="ORF">CSUI_010648</name>
</gene>
<protein>
    <submittedName>
        <fullName evidence="1">Uncharacterized protein</fullName>
    </submittedName>
</protein>
<accession>A0A2C6JWU5</accession>
<comment type="caution">
    <text evidence="1">The sequence shown here is derived from an EMBL/GenBank/DDBJ whole genome shotgun (WGS) entry which is preliminary data.</text>
</comment>
<name>A0A2C6JWU5_9APIC</name>
<reference evidence="1 2" key="1">
    <citation type="journal article" date="2017" name="Int. J. Parasitol.">
        <title>The genome of the protozoan parasite Cystoisospora suis and a reverse vaccinology approach to identify vaccine candidates.</title>
        <authorList>
            <person name="Palmieri N."/>
            <person name="Shrestha A."/>
            <person name="Ruttkowski B."/>
            <person name="Beck T."/>
            <person name="Vogl C."/>
            <person name="Tomley F."/>
            <person name="Blake D.P."/>
            <person name="Joachim A."/>
        </authorList>
    </citation>
    <scope>NUCLEOTIDE SEQUENCE [LARGE SCALE GENOMIC DNA]</scope>
    <source>
        <strain evidence="1 2">Wien I</strain>
    </source>
</reference>
<keyword evidence="2" id="KW-1185">Reference proteome</keyword>
<dbReference type="AlphaFoldDB" id="A0A2C6JWU5"/>
<organism evidence="1 2">
    <name type="scientific">Cystoisospora suis</name>
    <dbReference type="NCBI Taxonomy" id="483139"/>
    <lineage>
        <taxon>Eukaryota</taxon>
        <taxon>Sar</taxon>
        <taxon>Alveolata</taxon>
        <taxon>Apicomplexa</taxon>
        <taxon>Conoidasida</taxon>
        <taxon>Coccidia</taxon>
        <taxon>Eucoccidiorida</taxon>
        <taxon>Eimeriorina</taxon>
        <taxon>Sarcocystidae</taxon>
        <taxon>Cystoisospora</taxon>
    </lineage>
</organism>
<sequence length="80" mass="9440">MKRYVQLAHLLLQQGKVWCMYTSRSKTRQRHSSLRHRLNNWLKLSLRDANNSPSNSSKQLSLFFFLSSSTKKKKETGSRL</sequence>
<proteinExistence type="predicted"/>
<evidence type="ECO:0000313" key="1">
    <source>
        <dbReference type="EMBL" id="PHJ15540.1"/>
    </source>
</evidence>